<evidence type="ECO:0000313" key="1">
    <source>
        <dbReference type="EMBL" id="KAL1518274.1"/>
    </source>
</evidence>
<gene>
    <name evidence="1" type="ORF">ABEB36_001919</name>
</gene>
<dbReference type="AlphaFoldDB" id="A0ABD1FIS5"/>
<dbReference type="Proteomes" id="UP001566132">
    <property type="component" value="Unassembled WGS sequence"/>
</dbReference>
<reference evidence="1 2" key="1">
    <citation type="submission" date="2024-05" db="EMBL/GenBank/DDBJ databases">
        <title>Genetic variation in Jamaican populations of the coffee berry borer (Hypothenemus hampei).</title>
        <authorList>
            <person name="Errbii M."/>
            <person name="Myrie A."/>
        </authorList>
    </citation>
    <scope>NUCLEOTIDE SEQUENCE [LARGE SCALE GENOMIC DNA]</scope>
    <source>
        <strain evidence="1">JA-Hopewell-2020-01-JO</strain>
        <tissue evidence="1">Whole body</tissue>
    </source>
</reference>
<keyword evidence="2" id="KW-1185">Reference proteome</keyword>
<name>A0ABD1FIS5_HYPHA</name>
<evidence type="ECO:0000313" key="2">
    <source>
        <dbReference type="Proteomes" id="UP001566132"/>
    </source>
</evidence>
<proteinExistence type="predicted"/>
<dbReference type="EMBL" id="JBDJPC010000001">
    <property type="protein sequence ID" value="KAL1518274.1"/>
    <property type="molecule type" value="Genomic_DNA"/>
</dbReference>
<accession>A0ABD1FIS5</accession>
<sequence>MFTFPAYPPKDYVLKRIPKLQTDSDQFGPGSEPRVTQTTLGLFCKPVPYSEGEVPQTIQIPPTSPQILDKWANEAKAWWVEKPGKDDYHLNDIFKKYNVKFENYNPNNRYTEKIFNRSHKYELVYLEERRLEKLRRKCQEEFLRAAQAFKTIRGKEQLRNHSPMMVLDCETHPPFWWKTNEDPHEGVIASPIPTKSALVEERGFSQRWASEPCLSAIVVDDPCRRKYKMQMVGQSFKTEACNFYYKNYPPPKVTFRPRRL</sequence>
<organism evidence="1 2">
    <name type="scientific">Hypothenemus hampei</name>
    <name type="common">Coffee berry borer</name>
    <dbReference type="NCBI Taxonomy" id="57062"/>
    <lineage>
        <taxon>Eukaryota</taxon>
        <taxon>Metazoa</taxon>
        <taxon>Ecdysozoa</taxon>
        <taxon>Arthropoda</taxon>
        <taxon>Hexapoda</taxon>
        <taxon>Insecta</taxon>
        <taxon>Pterygota</taxon>
        <taxon>Neoptera</taxon>
        <taxon>Endopterygota</taxon>
        <taxon>Coleoptera</taxon>
        <taxon>Polyphaga</taxon>
        <taxon>Cucujiformia</taxon>
        <taxon>Curculionidae</taxon>
        <taxon>Scolytinae</taxon>
        <taxon>Hypothenemus</taxon>
    </lineage>
</organism>
<comment type="caution">
    <text evidence="1">The sequence shown here is derived from an EMBL/GenBank/DDBJ whole genome shotgun (WGS) entry which is preliminary data.</text>
</comment>
<protein>
    <submittedName>
        <fullName evidence="1">Uncharacterized protein</fullName>
    </submittedName>
</protein>